<evidence type="ECO:0008006" key="4">
    <source>
        <dbReference type="Google" id="ProtNLM"/>
    </source>
</evidence>
<reference evidence="2 3" key="1">
    <citation type="submission" date="2023-08" db="EMBL/GenBank/DDBJ databases">
        <title>Microbacterium aquilitoris sp. nov. and Microbacterium gwkjibeachense sp. nov., isolated from beach.</title>
        <authorList>
            <person name="Lee S.D."/>
            <person name="Yang H."/>
            <person name="Kim I."/>
        </authorList>
    </citation>
    <scope>NUCLEOTIDE SEQUENCE [LARGE SCALE GENOMIC DNA]</scope>
    <source>
        <strain evidence="2 3">KSW-18</strain>
    </source>
</reference>
<evidence type="ECO:0000313" key="2">
    <source>
        <dbReference type="EMBL" id="MDT3330637.1"/>
    </source>
</evidence>
<keyword evidence="1" id="KW-0812">Transmembrane</keyword>
<keyword evidence="1" id="KW-0472">Membrane</keyword>
<comment type="caution">
    <text evidence="2">The sequence shown here is derived from an EMBL/GenBank/DDBJ whole genome shotgun (WGS) entry which is preliminary data.</text>
</comment>
<dbReference type="EMBL" id="JAUZVT010000002">
    <property type="protein sequence ID" value="MDT3330637.1"/>
    <property type="molecule type" value="Genomic_DNA"/>
</dbReference>
<accession>A0ABU3GIY9</accession>
<sequence length="166" mass="16010">MSLSPHRTLVAAVGTAAVAAYAVVLVLQICVWNPLAAVPGSSLAEIGSQAATRGESVFTPAPWVFAAIGVALAVAVLVLSVVARRTSTAGVAAGYLALIAAGAPAYFVASFGPGMALADAFGISGGDHAPGGSVLMVASGTAAVVIAVGGVALATSSRTVAPAIRV</sequence>
<gene>
    <name evidence="2" type="ORF">Q9S78_08125</name>
</gene>
<feature type="transmembrane region" description="Helical" evidence="1">
    <location>
        <begin position="9"/>
        <end position="35"/>
    </location>
</feature>
<name>A0ABU3GIY9_9MICO</name>
<keyword evidence="3" id="KW-1185">Reference proteome</keyword>
<dbReference type="Proteomes" id="UP001262835">
    <property type="component" value="Unassembled WGS sequence"/>
</dbReference>
<feature type="transmembrane region" description="Helical" evidence="1">
    <location>
        <begin position="63"/>
        <end position="83"/>
    </location>
</feature>
<dbReference type="RefSeq" id="WP_311869964.1">
    <property type="nucleotide sequence ID" value="NZ_JAUZVT010000002.1"/>
</dbReference>
<evidence type="ECO:0000313" key="3">
    <source>
        <dbReference type="Proteomes" id="UP001262835"/>
    </source>
</evidence>
<organism evidence="2 3">
    <name type="scientific">Microbacterium aquilitoris</name>
    <dbReference type="NCBI Taxonomy" id="3067307"/>
    <lineage>
        <taxon>Bacteria</taxon>
        <taxon>Bacillati</taxon>
        <taxon>Actinomycetota</taxon>
        <taxon>Actinomycetes</taxon>
        <taxon>Micrococcales</taxon>
        <taxon>Microbacteriaceae</taxon>
        <taxon>Microbacterium</taxon>
    </lineage>
</organism>
<keyword evidence="1" id="KW-1133">Transmembrane helix</keyword>
<evidence type="ECO:0000256" key="1">
    <source>
        <dbReference type="SAM" id="Phobius"/>
    </source>
</evidence>
<feature type="transmembrane region" description="Helical" evidence="1">
    <location>
        <begin position="134"/>
        <end position="155"/>
    </location>
</feature>
<proteinExistence type="predicted"/>
<protein>
    <recommendedName>
        <fullName evidence="4">Tryptophan-associated transmembrane protein</fullName>
    </recommendedName>
</protein>
<feature type="transmembrane region" description="Helical" evidence="1">
    <location>
        <begin position="95"/>
        <end position="114"/>
    </location>
</feature>